<comment type="subcellular location">
    <subcellularLocation>
        <location evidence="3">Nucleus</location>
    </subcellularLocation>
</comment>
<evidence type="ECO:0000313" key="6">
    <source>
        <dbReference type="EMBL" id="KAK0553923.1"/>
    </source>
</evidence>
<feature type="domain" description="TFIIS N-terminal" evidence="5">
    <location>
        <begin position="289"/>
        <end position="366"/>
    </location>
</feature>
<sequence length="459" mass="50313">MSSDALGVSGVTESEASISAVNDEVLASAAAMSQEEGGQDSTNVVTSEQEEELDDGARILEQANVEEAASAESSRLAAAAQQDPAEEDENAGKPSSSQNAAAADDEEGGDDDFLEEDPEVGARERAQIAAELAELGDDDDNEMRYRPHAILDDDDEDEVEFHERSRKKKKVNHTRSAAENSNAELDDGVPILTDKERRLLELNKKIDQALKAGKKKRGRKADNVDDIDILADESVKQLKIEMLEAAQRDEDANLTKGLVIEKLKLLPKVLATLQKTTFQQAITDENLLEGVKRWLEPLPDHSLPALNIQRSFFAALEKMQIDSISLKMSGLGKIMMFYSMNSKVDPAIRRSADRLIDIWSRPIIRKSASFRDRSVQQADGESSGVQYMASQSQYASSSQEIPQPGPARVRVPQAVTSFSVAPRSSMPMSGSGDGVAQTRIKNAAKLRTFKSKLKDRKQR</sequence>
<feature type="compositionally biased region" description="Basic residues" evidence="4">
    <location>
        <begin position="164"/>
        <end position="173"/>
    </location>
</feature>
<dbReference type="PROSITE" id="PS51319">
    <property type="entry name" value="TFIIS_N"/>
    <property type="match status" value="1"/>
</dbReference>
<accession>A0AAN6JT27</accession>
<name>A0AAN6JT27_9BASI</name>
<evidence type="ECO:0000313" key="7">
    <source>
        <dbReference type="Proteomes" id="UP001176517"/>
    </source>
</evidence>
<feature type="compositionally biased region" description="Acidic residues" evidence="4">
    <location>
        <begin position="103"/>
        <end position="119"/>
    </location>
</feature>
<keyword evidence="7" id="KW-1185">Reference proteome</keyword>
<feature type="compositionally biased region" description="Low complexity" evidence="4">
    <location>
        <begin position="61"/>
        <end position="83"/>
    </location>
</feature>
<feature type="compositionally biased region" description="Basic and acidic residues" evidence="4">
    <location>
        <begin position="142"/>
        <end position="151"/>
    </location>
</feature>
<dbReference type="EMBL" id="JAPDMZ010000044">
    <property type="protein sequence ID" value="KAK0553923.1"/>
    <property type="molecule type" value="Genomic_DNA"/>
</dbReference>
<dbReference type="AlphaFoldDB" id="A0AAN6JT27"/>
<feature type="compositionally biased region" description="Basic residues" evidence="4">
    <location>
        <begin position="442"/>
        <end position="459"/>
    </location>
</feature>
<dbReference type="InterPro" id="IPR017923">
    <property type="entry name" value="TFIIS_N"/>
</dbReference>
<dbReference type="PANTHER" id="PTHR46010">
    <property type="entry name" value="PROTEIN IWS1 HOMOLOG"/>
    <property type="match status" value="1"/>
</dbReference>
<evidence type="ECO:0000256" key="1">
    <source>
        <dbReference type="ARBA" id="ARBA00037349"/>
    </source>
</evidence>
<dbReference type="InterPro" id="IPR051037">
    <property type="entry name" value="RNAPII_TF_IWS1"/>
</dbReference>
<reference evidence="6" key="1">
    <citation type="journal article" date="2023" name="PhytoFront">
        <title>Draft Genome Resources of Seven Strains of Tilletia horrida, Causal Agent of Kernel Smut of Rice.</title>
        <authorList>
            <person name="Khanal S."/>
            <person name="Antony Babu S."/>
            <person name="Zhou X.G."/>
        </authorList>
    </citation>
    <scope>NUCLEOTIDE SEQUENCE</scope>
    <source>
        <strain evidence="6">TX6</strain>
    </source>
</reference>
<dbReference type="InterPro" id="IPR035441">
    <property type="entry name" value="TFIIS/LEDGF_dom_sf"/>
</dbReference>
<dbReference type="Pfam" id="PF08711">
    <property type="entry name" value="Med26"/>
    <property type="match status" value="1"/>
</dbReference>
<evidence type="ECO:0000256" key="2">
    <source>
        <dbReference type="ARBA" id="ARBA00037992"/>
    </source>
</evidence>
<comment type="similarity">
    <text evidence="2">Belongs to the IWS1 family.</text>
</comment>
<dbReference type="GO" id="GO:0016973">
    <property type="term" value="P:poly(A)+ mRNA export from nucleus"/>
    <property type="evidence" value="ECO:0007669"/>
    <property type="project" value="TreeGrafter"/>
</dbReference>
<evidence type="ECO:0000256" key="3">
    <source>
        <dbReference type="PROSITE-ProRule" id="PRU00649"/>
    </source>
</evidence>
<evidence type="ECO:0000259" key="5">
    <source>
        <dbReference type="PROSITE" id="PS51319"/>
    </source>
</evidence>
<dbReference type="PANTHER" id="PTHR46010:SF1">
    <property type="entry name" value="PROTEIN IWS1 HOMOLOG"/>
    <property type="match status" value="1"/>
</dbReference>
<feature type="region of interest" description="Disordered" evidence="4">
    <location>
        <begin position="29"/>
        <end position="180"/>
    </location>
</feature>
<feature type="region of interest" description="Disordered" evidence="4">
    <location>
        <begin position="420"/>
        <end position="459"/>
    </location>
</feature>
<protein>
    <submittedName>
        <fullName evidence="6">Transcription factor iws1</fullName>
    </submittedName>
</protein>
<dbReference type="GO" id="GO:0005634">
    <property type="term" value="C:nucleus"/>
    <property type="evidence" value="ECO:0007669"/>
    <property type="project" value="UniProtKB-SubCell"/>
</dbReference>
<gene>
    <name evidence="6" type="primary">IWS1</name>
    <name evidence="6" type="ORF">OC846_002320</name>
</gene>
<evidence type="ECO:0000256" key="4">
    <source>
        <dbReference type="SAM" id="MobiDB-lite"/>
    </source>
</evidence>
<dbReference type="Proteomes" id="UP001176517">
    <property type="component" value="Unassembled WGS sequence"/>
</dbReference>
<dbReference type="Gene3D" id="1.20.930.10">
    <property type="entry name" value="Conserved domain common to transcription factors TFIIS, elongin A, CRSP70"/>
    <property type="match status" value="1"/>
</dbReference>
<comment type="caution">
    <text evidence="6">The sequence shown here is derived from an EMBL/GenBank/DDBJ whole genome shotgun (WGS) entry which is preliminary data.</text>
</comment>
<comment type="function">
    <text evidence="1">Transcription factor involved in RNA polymerase II transcription regulation. May function in both SPT15/TBP post-recruitment and recruitment steps of transcription.</text>
</comment>
<keyword evidence="3" id="KW-0539">Nucleus</keyword>
<proteinExistence type="inferred from homology"/>
<organism evidence="6 7">
    <name type="scientific">Tilletia horrida</name>
    <dbReference type="NCBI Taxonomy" id="155126"/>
    <lineage>
        <taxon>Eukaryota</taxon>
        <taxon>Fungi</taxon>
        <taxon>Dikarya</taxon>
        <taxon>Basidiomycota</taxon>
        <taxon>Ustilaginomycotina</taxon>
        <taxon>Exobasidiomycetes</taxon>
        <taxon>Tilletiales</taxon>
        <taxon>Tilletiaceae</taxon>
        <taxon>Tilletia</taxon>
    </lineage>
</organism>